<accession>A0A0V1L963</accession>
<gene>
    <name evidence="2" type="ORF">T02_6859</name>
</gene>
<protein>
    <submittedName>
        <fullName evidence="2">Uncharacterized protein</fullName>
    </submittedName>
</protein>
<dbReference type="EMBL" id="JYDW01000101">
    <property type="protein sequence ID" value="KRZ56089.1"/>
    <property type="molecule type" value="Genomic_DNA"/>
</dbReference>
<feature type="region of interest" description="Disordered" evidence="1">
    <location>
        <begin position="75"/>
        <end position="129"/>
    </location>
</feature>
<proteinExistence type="predicted"/>
<feature type="compositionally biased region" description="Basic residues" evidence="1">
    <location>
        <begin position="106"/>
        <end position="121"/>
    </location>
</feature>
<keyword evidence="3" id="KW-1185">Reference proteome</keyword>
<name>A0A0V1L963_9BILA</name>
<evidence type="ECO:0000313" key="2">
    <source>
        <dbReference type="EMBL" id="KRZ56089.1"/>
    </source>
</evidence>
<evidence type="ECO:0000256" key="1">
    <source>
        <dbReference type="SAM" id="MobiDB-lite"/>
    </source>
</evidence>
<evidence type="ECO:0000313" key="3">
    <source>
        <dbReference type="Proteomes" id="UP000054721"/>
    </source>
</evidence>
<sequence length="129" mass="14547">MQDGNKPPNKSVMLYFCQSSDTHVPGCVASKNKPPMNACMPQSMHAIGGENSRKAVQLAYGNEYNQKSEWASIFFEPTSNQKTRNDNMNKNKKKKKTVLGQPGRTTRAHKANGAKRNRRLQRHTEQRSA</sequence>
<dbReference type="Proteomes" id="UP000054721">
    <property type="component" value="Unassembled WGS sequence"/>
</dbReference>
<reference evidence="2 3" key="1">
    <citation type="submission" date="2015-05" db="EMBL/GenBank/DDBJ databases">
        <title>Evolution of Trichinella species and genotypes.</title>
        <authorList>
            <person name="Korhonen P.K."/>
            <person name="Edoardo P."/>
            <person name="Giuseppe L.R."/>
            <person name="Gasser R.B."/>
        </authorList>
    </citation>
    <scope>NUCLEOTIDE SEQUENCE [LARGE SCALE GENOMIC DNA]</scope>
    <source>
        <strain evidence="2">ISS10</strain>
    </source>
</reference>
<comment type="caution">
    <text evidence="2">The sequence shown here is derived from an EMBL/GenBank/DDBJ whole genome shotgun (WGS) entry which is preliminary data.</text>
</comment>
<dbReference type="AlphaFoldDB" id="A0A0V1L963"/>
<organism evidence="2 3">
    <name type="scientific">Trichinella nativa</name>
    <dbReference type="NCBI Taxonomy" id="6335"/>
    <lineage>
        <taxon>Eukaryota</taxon>
        <taxon>Metazoa</taxon>
        <taxon>Ecdysozoa</taxon>
        <taxon>Nematoda</taxon>
        <taxon>Enoplea</taxon>
        <taxon>Dorylaimia</taxon>
        <taxon>Trichinellida</taxon>
        <taxon>Trichinellidae</taxon>
        <taxon>Trichinella</taxon>
    </lineage>
</organism>
<dbReference type="OrthoDB" id="5920052at2759"/>